<dbReference type="EMBL" id="JADCNM010000008">
    <property type="protein sequence ID" value="KAG0471869.1"/>
    <property type="molecule type" value="Genomic_DNA"/>
</dbReference>
<feature type="region of interest" description="Disordered" evidence="1">
    <location>
        <begin position="818"/>
        <end position="838"/>
    </location>
</feature>
<dbReference type="InterPro" id="IPR044661">
    <property type="entry name" value="MED15a/b/c-like"/>
</dbReference>
<proteinExistence type="predicted"/>
<feature type="region of interest" description="Disordered" evidence="1">
    <location>
        <begin position="198"/>
        <end position="304"/>
    </location>
</feature>
<feature type="region of interest" description="Disordered" evidence="1">
    <location>
        <begin position="931"/>
        <end position="953"/>
    </location>
</feature>
<protein>
    <recommendedName>
        <fullName evidence="4">Mediator of RNA polymerase II transcription subunit 15a-like</fullName>
    </recommendedName>
</protein>
<feature type="compositionally biased region" description="Low complexity" evidence="1">
    <location>
        <begin position="78"/>
        <end position="93"/>
    </location>
</feature>
<comment type="caution">
    <text evidence="2">The sequence shown here is derived from an EMBL/GenBank/DDBJ whole genome shotgun (WGS) entry which is preliminary data.</text>
</comment>
<dbReference type="OrthoDB" id="785129at2759"/>
<dbReference type="Proteomes" id="UP000639772">
    <property type="component" value="Unassembled WGS sequence"/>
</dbReference>
<feature type="region of interest" description="Disordered" evidence="1">
    <location>
        <begin position="503"/>
        <end position="530"/>
    </location>
</feature>
<evidence type="ECO:0008006" key="4">
    <source>
        <dbReference type="Google" id="ProtNLM"/>
    </source>
</evidence>
<evidence type="ECO:0000313" key="2">
    <source>
        <dbReference type="EMBL" id="KAG0471869.1"/>
    </source>
</evidence>
<reference evidence="2 3" key="1">
    <citation type="journal article" date="2020" name="Nat. Food">
        <title>A phased Vanilla planifolia genome enables genetic improvement of flavour and production.</title>
        <authorList>
            <person name="Hasing T."/>
            <person name="Tang H."/>
            <person name="Brym M."/>
            <person name="Khazi F."/>
            <person name="Huang T."/>
            <person name="Chambers A.H."/>
        </authorList>
    </citation>
    <scope>NUCLEOTIDE SEQUENCE [LARGE SCALE GENOMIC DNA]</scope>
    <source>
        <tissue evidence="2">Leaf</tissue>
    </source>
</reference>
<accession>A0A835QLF5</accession>
<dbReference type="GO" id="GO:0031490">
    <property type="term" value="F:chromatin DNA binding"/>
    <property type="evidence" value="ECO:0007669"/>
    <property type="project" value="InterPro"/>
</dbReference>
<feature type="compositionally biased region" description="Low complexity" evidence="1">
    <location>
        <begin position="278"/>
        <end position="304"/>
    </location>
</feature>
<feature type="region of interest" description="Disordered" evidence="1">
    <location>
        <begin position="416"/>
        <end position="488"/>
    </location>
</feature>
<feature type="compositionally biased region" description="Polar residues" evidence="1">
    <location>
        <begin position="96"/>
        <end position="127"/>
    </location>
</feature>
<feature type="region of interest" description="Disordered" evidence="1">
    <location>
        <begin position="727"/>
        <end position="761"/>
    </location>
</feature>
<organism evidence="2 3">
    <name type="scientific">Vanilla planifolia</name>
    <name type="common">Vanilla</name>
    <dbReference type="NCBI Taxonomy" id="51239"/>
    <lineage>
        <taxon>Eukaryota</taxon>
        <taxon>Viridiplantae</taxon>
        <taxon>Streptophyta</taxon>
        <taxon>Embryophyta</taxon>
        <taxon>Tracheophyta</taxon>
        <taxon>Spermatophyta</taxon>
        <taxon>Magnoliopsida</taxon>
        <taxon>Liliopsida</taxon>
        <taxon>Asparagales</taxon>
        <taxon>Orchidaceae</taxon>
        <taxon>Vanilloideae</taxon>
        <taxon>Vanilleae</taxon>
        <taxon>Vanilla</taxon>
    </lineage>
</organism>
<dbReference type="PANTHER" id="PTHR33137">
    <property type="entry name" value="MEDIATOR OF RNA POLYMERASE II TRANSCRIPTION SUBUNIT 15A-RELATED"/>
    <property type="match status" value="1"/>
</dbReference>
<name>A0A835QLF5_VANPL</name>
<feature type="compositionally biased region" description="Polar residues" evidence="1">
    <location>
        <begin position="931"/>
        <end position="942"/>
    </location>
</feature>
<feature type="compositionally biased region" description="Polar residues" evidence="1">
    <location>
        <begin position="266"/>
        <end position="277"/>
    </location>
</feature>
<feature type="compositionally biased region" description="Low complexity" evidence="1">
    <location>
        <begin position="198"/>
        <end position="240"/>
    </location>
</feature>
<feature type="compositionally biased region" description="Low complexity" evidence="1">
    <location>
        <begin position="427"/>
        <end position="482"/>
    </location>
</feature>
<feature type="region of interest" description="Disordered" evidence="1">
    <location>
        <begin position="884"/>
        <end position="913"/>
    </location>
</feature>
<feature type="compositionally biased region" description="Low complexity" evidence="1">
    <location>
        <begin position="140"/>
        <end position="161"/>
    </location>
</feature>
<evidence type="ECO:0000256" key="1">
    <source>
        <dbReference type="SAM" id="MobiDB-lite"/>
    </source>
</evidence>
<feature type="compositionally biased region" description="Polar residues" evidence="1">
    <location>
        <begin position="416"/>
        <end position="426"/>
    </location>
</feature>
<feature type="compositionally biased region" description="Low complexity" evidence="1">
    <location>
        <begin position="818"/>
        <end position="837"/>
    </location>
</feature>
<feature type="region of interest" description="Disordered" evidence="1">
    <location>
        <begin position="140"/>
        <end position="162"/>
    </location>
</feature>
<feature type="compositionally biased region" description="Polar residues" evidence="1">
    <location>
        <begin position="241"/>
        <end position="255"/>
    </location>
</feature>
<gene>
    <name evidence="2" type="ORF">HPP92_016415</name>
</gene>
<evidence type="ECO:0000313" key="3">
    <source>
        <dbReference type="Proteomes" id="UP000639772"/>
    </source>
</evidence>
<dbReference type="PANTHER" id="PTHR33137:SF4">
    <property type="entry name" value="MEDIATOR OF RNA POLYMERASE II TRANSCRIPTION SUBUNIT 15A-RELATED"/>
    <property type="match status" value="1"/>
</dbReference>
<dbReference type="GO" id="GO:0003713">
    <property type="term" value="F:transcription coactivator activity"/>
    <property type="evidence" value="ECO:0007669"/>
    <property type="project" value="InterPro"/>
</dbReference>
<feature type="region of interest" description="Disordered" evidence="1">
    <location>
        <begin position="78"/>
        <end position="127"/>
    </location>
</feature>
<feature type="compositionally biased region" description="Polar residues" evidence="1">
    <location>
        <begin position="730"/>
        <end position="761"/>
    </location>
</feature>
<sequence length="1303" mass="142609">MSDYLRKISLKMLSMESKTPQTAPMNPQSGVIQNSADAGSVGVPPQVNNQVPTMGTISVVNQPAVRQTHLPQNLQNNAAASMQVSSSLSASPSIPGRSQSNLPHYGQTSNMQSMPGMSHNAVNNSLSQGSASDIYANAARQMQPRPQPQSILSQQQQQQPQGSILYPNQLQSQLSKQKIHNNALLQQPIQQQQQQQQSLLQTNQLQPSQQTMMQMSSSLPSGQSSIQQSQPASVQSAPQSTLQQNHLNSIQQSVPSLHPQHVQAIARQTQQAQPLMHQQTSSLQQQAASIHQQSNLQTQQHQQLMGQQANLSNISSISNISNVSNISNIQHNQLLGQQNNIADIKPQQQQRLPVQQNNLVNMQQSPPLLNQQTLSLHPQQLGQQTNMQGLPQQLQSQNQQQQQQQPLLASLPNVSNMQTHQRSMQLLQQSKNMPQSQQQLQPSMSLLQSQGQQSHHQSSQQQLMSQIHSQSGQLQQQPNSMQREVQQRLQAPGALLQPQSAIEQQKQFMQSQGGVPEVSSVTSMDSTAQTGHISGDWQEELYQKIQSLKEEHLAEIQGFHQKITLRIQQHDTMPHSKQSANYERLKNFKIFLEQIMAILQIPKNNIPISLKEKLPMYESHINSLLSSRKSKVMPLQQPGQLQLQHQLQSSQVSQVQQHDGMGNQVQQINMPGSVTSMHSATASSMQHGSMTISGLAASMTQQSLMNSVQSSSSFDAVQTSSFSSLQHSSMGTVQQSVMGPSQNSLGPTQQTNLNGLSQSSIGALQPNASSIQNSSVLQQQHLKQQQEHVIQNQQLKQQLQQRQMQQQVFHQQQRQQQLQQPQQSLQQQQKQQPASQLPVHQISQLHPMNELNELKARPVTGIKAALYQQPYPVAQRQNYYHQQLKPSPSFPISSPQNLQASSPQISHNSSPQIDQHNLLPMLTKNGTPMQSAGSPFVVQSPSTPAPSPIPGDSEKLVSSLISLPPMGQSIHQQCSAPTQAQSIAVATPGMSASPLLAEFTTIEVNQPVMSSSKTSASDRPLERLIKAVRSFSSKALSSAVSDIGSVVSMIDRIAGSAPGNGSRAAVGEDLVAMTKCRLQARNFMSQDGGASTKKIKRQTSAMPLNNVSACSVNDNFVLFHSLDSSDLESTATSRVKRSKVEAKHSLQEEIREINQHLIDTVVSICAEDSDSVAAAAASGEGIIVKCSFSAVAFSPSLKAHFALMHTDPIAPLKLLVPANYPKGSPQLLDKPSVEHCKEFEDISVKAKSTFSISLRSLSQPISLGEMVRTWDACARKVIVEYAQQSGGGSFSSSYGTWHNCVGA</sequence>